<proteinExistence type="predicted"/>
<evidence type="ECO:0000313" key="2">
    <source>
        <dbReference type="EMBL" id="SDL30207.1"/>
    </source>
</evidence>
<protein>
    <submittedName>
        <fullName evidence="2">VTC domain-containing protein</fullName>
    </submittedName>
</protein>
<dbReference type="AlphaFoldDB" id="A0A1G9IY63"/>
<name>A0A1G9IY63_9FIRM</name>
<dbReference type="CDD" id="cd07750">
    <property type="entry name" value="PolyPPase_VTC_like"/>
    <property type="match status" value="1"/>
</dbReference>
<dbReference type="STRING" id="1121325.SAMN04515677_101434"/>
<dbReference type="Proteomes" id="UP000199068">
    <property type="component" value="Unassembled WGS sequence"/>
</dbReference>
<dbReference type="InterPro" id="IPR018966">
    <property type="entry name" value="VTC_domain"/>
</dbReference>
<feature type="domain" description="VTC" evidence="1">
    <location>
        <begin position="8"/>
        <end position="228"/>
    </location>
</feature>
<accession>A0A1G9IY63</accession>
<gene>
    <name evidence="2" type="ORF">SAMN04515677_101434</name>
</gene>
<evidence type="ECO:0000259" key="1">
    <source>
        <dbReference type="Pfam" id="PF09359"/>
    </source>
</evidence>
<evidence type="ECO:0000313" key="3">
    <source>
        <dbReference type="Proteomes" id="UP000199068"/>
    </source>
</evidence>
<dbReference type="EMBL" id="FNGW01000001">
    <property type="protein sequence ID" value="SDL30207.1"/>
    <property type="molecule type" value="Genomic_DNA"/>
</dbReference>
<dbReference type="GO" id="GO:0006799">
    <property type="term" value="P:polyphosphate biosynthetic process"/>
    <property type="evidence" value="ECO:0007669"/>
    <property type="project" value="UniProtKB-ARBA"/>
</dbReference>
<keyword evidence="3" id="KW-1185">Reference proteome</keyword>
<dbReference type="Gene3D" id="3.20.100.30">
    <property type="entry name" value="VTC, catalytic tunnel domain"/>
    <property type="match status" value="1"/>
</dbReference>
<dbReference type="InterPro" id="IPR042267">
    <property type="entry name" value="VTC_sf"/>
</dbReference>
<dbReference type="RefSeq" id="WP_092722393.1">
    <property type="nucleotide sequence ID" value="NZ_FNGW01000001.1"/>
</dbReference>
<reference evidence="2 3" key="1">
    <citation type="submission" date="2016-10" db="EMBL/GenBank/DDBJ databases">
        <authorList>
            <person name="de Groot N.N."/>
        </authorList>
    </citation>
    <scope>NUCLEOTIDE SEQUENCE [LARGE SCALE GENOMIC DNA]</scope>
    <source>
        <strain evidence="2 3">DSM 797</strain>
    </source>
</reference>
<dbReference type="Pfam" id="PF09359">
    <property type="entry name" value="VTC"/>
    <property type="match status" value="1"/>
</dbReference>
<sequence length="229" mass="26789">MKQKLKYRHEMKHKIMNADIVTIKSRIAPIMSIDKNASNSGKYLIRSLYFDTPEDKALLDKINGFSTREKFRIRLYNNDTSFIRLEKKIKHNNMTAKISARLSKEEVKKIIENEIEFLKESNDKLLQEFYVKLKCDRLRPKSIVDYYREAYIYNAGNIRVTIDSDIRTAVNTVDIFDTKSQCISLLENNTSVLEVKYDEFIPDFILDLVQINKCSSTAVSKYAISRAYV</sequence>
<organism evidence="2 3">
    <name type="scientific">Romboutsia lituseburensis DSM 797</name>
    <dbReference type="NCBI Taxonomy" id="1121325"/>
    <lineage>
        <taxon>Bacteria</taxon>
        <taxon>Bacillati</taxon>
        <taxon>Bacillota</taxon>
        <taxon>Clostridia</taxon>
        <taxon>Peptostreptococcales</taxon>
        <taxon>Peptostreptococcaceae</taxon>
        <taxon>Romboutsia</taxon>
    </lineage>
</organism>